<name>A0ABV4XFL9_9CYAN</name>
<sequence length="195" mass="22548">MSQYQVVNSVGITLRELLWSQMQPDSTISSLIDEQNIVFEPPYQFISETEPQTNRLSIFLYRVLENSDMRNRNPELINGNSARYPPLFLNLFYLITPLTNSAENNHYLLGKTMQILHDRGIVKGSLLKGILENTAEELRVIFHPISIEDITKLWSSFLRPYHLSAAYEVKVVAIDSQRTIETETVLRKTIQYSQL</sequence>
<organism evidence="2 3">
    <name type="scientific">Floridaenema aerugineum BLCC-F46</name>
    <dbReference type="NCBI Taxonomy" id="3153654"/>
    <lineage>
        <taxon>Bacteria</taxon>
        <taxon>Bacillati</taxon>
        <taxon>Cyanobacteriota</taxon>
        <taxon>Cyanophyceae</taxon>
        <taxon>Oscillatoriophycideae</taxon>
        <taxon>Aerosakkonematales</taxon>
        <taxon>Aerosakkonemataceae</taxon>
        <taxon>Floridanema</taxon>
        <taxon>Floridanema aerugineum</taxon>
    </lineage>
</organism>
<dbReference type="Pfam" id="PF14065">
    <property type="entry name" value="Pvc16_N"/>
    <property type="match status" value="1"/>
</dbReference>
<comment type="caution">
    <text evidence="2">The sequence shown here is derived from an EMBL/GenBank/DDBJ whole genome shotgun (WGS) entry which is preliminary data.</text>
</comment>
<feature type="domain" description="Pvc16 N-terminal" evidence="1">
    <location>
        <begin position="12"/>
        <end position="184"/>
    </location>
</feature>
<gene>
    <name evidence="2" type="ORF">ACE1CC_32515</name>
</gene>
<reference evidence="2 3" key="1">
    <citation type="submission" date="2024-09" db="EMBL/GenBank/DDBJ databases">
        <title>Floridaenema gen nov. (Aerosakkonemataceae, Aerosakkonematales ord. nov., Cyanobacteria) from benthic tropical and subtropical fresh waters, with the description of four new species.</title>
        <authorList>
            <person name="Moretto J.A."/>
            <person name="Berthold D.E."/>
            <person name="Lefler F.W."/>
            <person name="Huang I.-S."/>
            <person name="Laughinghouse H. IV."/>
        </authorList>
    </citation>
    <scope>NUCLEOTIDE SEQUENCE [LARGE SCALE GENOMIC DNA]</scope>
    <source>
        <strain evidence="2 3">BLCC-F46</strain>
    </source>
</reference>
<evidence type="ECO:0000259" key="1">
    <source>
        <dbReference type="Pfam" id="PF14065"/>
    </source>
</evidence>
<keyword evidence="3" id="KW-1185">Reference proteome</keyword>
<accession>A0ABV4XFL9</accession>
<protein>
    <submittedName>
        <fullName evidence="2">DUF4255 domain-containing protein</fullName>
    </submittedName>
</protein>
<dbReference type="Proteomes" id="UP001576774">
    <property type="component" value="Unassembled WGS sequence"/>
</dbReference>
<evidence type="ECO:0000313" key="2">
    <source>
        <dbReference type="EMBL" id="MFB2881600.1"/>
    </source>
</evidence>
<dbReference type="RefSeq" id="WP_413274574.1">
    <property type="nucleotide sequence ID" value="NZ_JBHFNQ010000231.1"/>
</dbReference>
<dbReference type="InterPro" id="IPR025351">
    <property type="entry name" value="Pvc16_N"/>
</dbReference>
<proteinExistence type="predicted"/>
<dbReference type="EMBL" id="JBHFNQ010000231">
    <property type="protein sequence ID" value="MFB2881600.1"/>
    <property type="molecule type" value="Genomic_DNA"/>
</dbReference>
<evidence type="ECO:0000313" key="3">
    <source>
        <dbReference type="Proteomes" id="UP001576774"/>
    </source>
</evidence>